<reference evidence="2 3" key="1">
    <citation type="submission" date="2019-03" db="EMBL/GenBank/DDBJ databases">
        <title>Metabolic potential of uncultured bacteria and archaea associated with petroleum seepage in deep-sea sediments.</title>
        <authorList>
            <person name="Dong X."/>
            <person name="Hubert C."/>
        </authorList>
    </citation>
    <scope>NUCLEOTIDE SEQUENCE [LARGE SCALE GENOMIC DNA]</scope>
    <source>
        <strain evidence="2">E44_bin18</strain>
    </source>
</reference>
<dbReference type="NCBIfam" id="TIGR04183">
    <property type="entry name" value="Por_Secre_tail"/>
    <property type="match status" value="1"/>
</dbReference>
<dbReference type="InterPro" id="IPR025965">
    <property type="entry name" value="FlgD/Vpr_Ig-like"/>
</dbReference>
<dbReference type="InterPro" id="IPR013783">
    <property type="entry name" value="Ig-like_fold"/>
</dbReference>
<name>A0A523UUQ1_UNCT6</name>
<gene>
    <name evidence="2" type="ORF">E3J62_04680</name>
</gene>
<dbReference type="Gene3D" id="2.60.40.10">
    <property type="entry name" value="Immunoglobulins"/>
    <property type="match status" value="1"/>
</dbReference>
<dbReference type="Gene3D" id="2.60.40.4070">
    <property type="match status" value="1"/>
</dbReference>
<sequence length="305" mass="34004">MASLIPALGDTVTCIQYHTWWPSPSDPYYQANIAENTARTNYYQPGTKYVPWGNIDGIIVGGFTYSQWGNLIRGRAIVDAPVDIQLQGYYNDPNGMVRVLVEATDFLSFSSLRVFVVITEDDIFWSAPNGTQIHDQTMRDMIPGATGDPVSLSSPGDTLLREYNFTVDAGWDDSNCNVAVFIQDYTTKEILQSALSRIADLVGVEEIEARRTASLFALSPAYPNPFGDRARIDYTIPSNGRVQLHIYDSSGSLVRTLVRGWESAGKHMEYWDGNDDHGREVASGIYFSRLSYEGNTRAIKLSLVR</sequence>
<dbReference type="InterPro" id="IPR026444">
    <property type="entry name" value="Secre_tail"/>
</dbReference>
<dbReference type="EMBL" id="SOJN01000061">
    <property type="protein sequence ID" value="TET46276.1"/>
    <property type="molecule type" value="Genomic_DNA"/>
</dbReference>
<feature type="domain" description="FlgD/Vpr Ig-like" evidence="1">
    <location>
        <begin position="230"/>
        <end position="289"/>
    </location>
</feature>
<dbReference type="Proteomes" id="UP000315525">
    <property type="component" value="Unassembled WGS sequence"/>
</dbReference>
<evidence type="ECO:0000313" key="2">
    <source>
        <dbReference type="EMBL" id="TET46276.1"/>
    </source>
</evidence>
<comment type="caution">
    <text evidence="2">The sequence shown here is derived from an EMBL/GenBank/DDBJ whole genome shotgun (WGS) entry which is preliminary data.</text>
</comment>
<organism evidence="2 3">
    <name type="scientific">candidate division TA06 bacterium</name>
    <dbReference type="NCBI Taxonomy" id="2250710"/>
    <lineage>
        <taxon>Bacteria</taxon>
        <taxon>Bacteria division TA06</taxon>
    </lineage>
</organism>
<dbReference type="Pfam" id="PF13860">
    <property type="entry name" value="FlgD_ig"/>
    <property type="match status" value="1"/>
</dbReference>
<evidence type="ECO:0000259" key="1">
    <source>
        <dbReference type="Pfam" id="PF13860"/>
    </source>
</evidence>
<accession>A0A523UUQ1</accession>
<proteinExistence type="predicted"/>
<evidence type="ECO:0000313" key="3">
    <source>
        <dbReference type="Proteomes" id="UP000315525"/>
    </source>
</evidence>
<dbReference type="AlphaFoldDB" id="A0A523UUQ1"/>
<protein>
    <submittedName>
        <fullName evidence="2">Omp28-related outer membrane protein</fullName>
    </submittedName>
</protein>